<evidence type="ECO:0000313" key="2">
    <source>
        <dbReference type="Proteomes" id="UP001162992"/>
    </source>
</evidence>
<keyword evidence="2" id="KW-1185">Reference proteome</keyword>
<sequence length="504" mass="57774">MRSVNAENSKILPHFLSEGSYLSKNNKNGRKGQSYKTCPRCIHIVLLLSLFTFVLTSAAELLWIWSNDRNSGFFRRESSSGEVATNPRYINEEHIQIWPDVSKAMLEKNPDVFRRLTTGGEDGKGDRITNLSVIQEAPPSKGDFNPLHLSSRIRVYVYELPAKFNQDWLSNPRCSSHLFAAEVALHRILLKSSVRTLLPEDADFYFVPVYVACNFSTKNGFPSLQHARTLLQSAVELISKDMPYWNKSNGRDHVFVATHDFGACFHAMEDVAVAAGIPHFMKNSIILQTFAKKDDNPCQQVDYIQIPPYVVPPNHDPVWQDLGKQNRDICVYFRGKMEVHPKNISGRIYSRGVRTAIWQRFAVDKTFFIKRKRSENYQYEMLRSNFCLCPLGWAPWSPRIVESVVYGCVPVIIADNIALPFSHAINWKKISLTVAERDVHKLDKILLQISKTNLSAIQNHLWKEHNRRVLLYTDPLVQGDATWQILDQLSLKKNRSSKVQLDLT</sequence>
<dbReference type="Proteomes" id="UP001162992">
    <property type="component" value="Chromosome 14"/>
</dbReference>
<protein>
    <submittedName>
        <fullName evidence="1">Uncharacterized protein</fullName>
    </submittedName>
</protein>
<organism evidence="1 2">
    <name type="scientific">Diphasiastrum complanatum</name>
    <name type="common">Issler's clubmoss</name>
    <name type="synonym">Lycopodium complanatum</name>
    <dbReference type="NCBI Taxonomy" id="34168"/>
    <lineage>
        <taxon>Eukaryota</taxon>
        <taxon>Viridiplantae</taxon>
        <taxon>Streptophyta</taxon>
        <taxon>Embryophyta</taxon>
        <taxon>Tracheophyta</taxon>
        <taxon>Lycopodiopsida</taxon>
        <taxon>Lycopodiales</taxon>
        <taxon>Lycopodiaceae</taxon>
        <taxon>Lycopodioideae</taxon>
        <taxon>Diphasiastrum</taxon>
    </lineage>
</organism>
<comment type="caution">
    <text evidence="1">The sequence shown here is derived from an EMBL/GenBank/DDBJ whole genome shotgun (WGS) entry which is preliminary data.</text>
</comment>
<dbReference type="EMBL" id="CM055105">
    <property type="protein sequence ID" value="KAJ7530989.1"/>
    <property type="molecule type" value="Genomic_DNA"/>
</dbReference>
<proteinExistence type="predicted"/>
<evidence type="ECO:0000313" key="1">
    <source>
        <dbReference type="EMBL" id="KAJ7530989.1"/>
    </source>
</evidence>
<gene>
    <name evidence="1" type="ORF">O6H91_14G027400</name>
</gene>
<name>A0ACC2BMK8_DIPCM</name>
<accession>A0ACC2BMK8</accession>
<reference evidence="2" key="1">
    <citation type="journal article" date="2024" name="Proc. Natl. Acad. Sci. U.S.A.">
        <title>Extraordinary preservation of gene collinearity over three hundred million years revealed in homosporous lycophytes.</title>
        <authorList>
            <person name="Li C."/>
            <person name="Wickell D."/>
            <person name="Kuo L.Y."/>
            <person name="Chen X."/>
            <person name="Nie B."/>
            <person name="Liao X."/>
            <person name="Peng D."/>
            <person name="Ji J."/>
            <person name="Jenkins J."/>
            <person name="Williams M."/>
            <person name="Shu S."/>
            <person name="Plott C."/>
            <person name="Barry K."/>
            <person name="Rajasekar S."/>
            <person name="Grimwood J."/>
            <person name="Han X."/>
            <person name="Sun S."/>
            <person name="Hou Z."/>
            <person name="He W."/>
            <person name="Dai G."/>
            <person name="Sun C."/>
            <person name="Schmutz J."/>
            <person name="Leebens-Mack J.H."/>
            <person name="Li F.W."/>
            <person name="Wang L."/>
        </authorList>
    </citation>
    <scope>NUCLEOTIDE SEQUENCE [LARGE SCALE GENOMIC DNA]</scope>
    <source>
        <strain evidence="2">cv. PW_Plant_1</strain>
    </source>
</reference>